<organism evidence="8 9">
    <name type="scientific">Catellatospora aurea</name>
    <dbReference type="NCBI Taxonomy" id="1337874"/>
    <lineage>
        <taxon>Bacteria</taxon>
        <taxon>Bacillati</taxon>
        <taxon>Actinomycetota</taxon>
        <taxon>Actinomycetes</taxon>
        <taxon>Micromonosporales</taxon>
        <taxon>Micromonosporaceae</taxon>
        <taxon>Catellatospora</taxon>
    </lineage>
</organism>
<dbReference type="PANTHER" id="PTHR45527">
    <property type="entry name" value="NONRIBOSOMAL PEPTIDE SYNTHETASE"/>
    <property type="match status" value="1"/>
</dbReference>
<keyword evidence="5" id="KW-0045">Antibiotic biosynthesis</keyword>
<name>A0ABW2GNG2_9ACTN</name>
<dbReference type="InterPro" id="IPR045851">
    <property type="entry name" value="AMP-bd_C_sf"/>
</dbReference>
<dbReference type="Pfam" id="PF00668">
    <property type="entry name" value="Condensation"/>
    <property type="match status" value="6"/>
</dbReference>
<dbReference type="Gene3D" id="3.30.300.30">
    <property type="match status" value="4"/>
</dbReference>
<dbReference type="InterPro" id="IPR006162">
    <property type="entry name" value="Ppantetheine_attach_site"/>
</dbReference>
<feature type="domain" description="Carrier" evidence="7">
    <location>
        <begin position="4740"/>
        <end position="4815"/>
    </location>
</feature>
<evidence type="ECO:0000313" key="8">
    <source>
        <dbReference type="EMBL" id="MFC7241560.1"/>
    </source>
</evidence>
<dbReference type="InterPro" id="IPR010060">
    <property type="entry name" value="NRPS_synth"/>
</dbReference>
<feature type="region of interest" description="Disordered" evidence="6">
    <location>
        <begin position="1554"/>
        <end position="1574"/>
    </location>
</feature>
<dbReference type="SMART" id="SM00823">
    <property type="entry name" value="PKS_PP"/>
    <property type="match status" value="4"/>
</dbReference>
<feature type="domain" description="Carrier" evidence="7">
    <location>
        <begin position="3686"/>
        <end position="3761"/>
    </location>
</feature>
<dbReference type="InterPro" id="IPR001242">
    <property type="entry name" value="Condensation_dom"/>
</dbReference>
<evidence type="ECO:0000256" key="5">
    <source>
        <dbReference type="ARBA" id="ARBA00023194"/>
    </source>
</evidence>
<dbReference type="PROSITE" id="PS00012">
    <property type="entry name" value="PHOSPHOPANTETHEINE"/>
    <property type="match status" value="2"/>
</dbReference>
<dbReference type="InterPro" id="IPR023213">
    <property type="entry name" value="CAT-like_dom_sf"/>
</dbReference>
<evidence type="ECO:0000256" key="6">
    <source>
        <dbReference type="SAM" id="MobiDB-lite"/>
    </source>
</evidence>
<dbReference type="RefSeq" id="WP_376805025.1">
    <property type="nucleotide sequence ID" value="NZ_JBHTAC010000003.1"/>
</dbReference>
<dbReference type="InterPro" id="IPR000873">
    <property type="entry name" value="AMP-dep_synth/lig_dom"/>
</dbReference>
<reference evidence="9" key="1">
    <citation type="journal article" date="2019" name="Int. J. Syst. Evol. Microbiol.">
        <title>The Global Catalogue of Microorganisms (GCM) 10K type strain sequencing project: providing services to taxonomists for standard genome sequencing and annotation.</title>
        <authorList>
            <consortium name="The Broad Institute Genomics Platform"/>
            <consortium name="The Broad Institute Genome Sequencing Center for Infectious Disease"/>
            <person name="Wu L."/>
            <person name="Ma J."/>
        </authorList>
    </citation>
    <scope>NUCLEOTIDE SEQUENCE [LARGE SCALE GENOMIC DNA]</scope>
    <source>
        <strain evidence="9">CGMCC 1.9106</strain>
    </source>
</reference>
<dbReference type="SUPFAM" id="SSF56801">
    <property type="entry name" value="Acetyl-CoA synthetase-like"/>
    <property type="match status" value="4"/>
</dbReference>
<evidence type="ECO:0000256" key="1">
    <source>
        <dbReference type="ARBA" id="ARBA00001957"/>
    </source>
</evidence>
<dbReference type="InterPro" id="IPR036736">
    <property type="entry name" value="ACP-like_sf"/>
</dbReference>
<dbReference type="Gene3D" id="1.10.1200.10">
    <property type="entry name" value="ACP-like"/>
    <property type="match status" value="3"/>
</dbReference>
<keyword evidence="4" id="KW-0677">Repeat</keyword>
<dbReference type="PROSITE" id="PS50075">
    <property type="entry name" value="CARRIER"/>
    <property type="match status" value="4"/>
</dbReference>
<dbReference type="InterPro" id="IPR010071">
    <property type="entry name" value="AA_adenyl_dom"/>
</dbReference>
<protein>
    <submittedName>
        <fullName evidence="8">Amino acid adenylation domain-containing protein</fullName>
    </submittedName>
</protein>
<dbReference type="EMBL" id="JBHTAC010000003">
    <property type="protein sequence ID" value="MFC7241560.1"/>
    <property type="molecule type" value="Genomic_DNA"/>
</dbReference>
<evidence type="ECO:0000256" key="4">
    <source>
        <dbReference type="ARBA" id="ARBA00022737"/>
    </source>
</evidence>
<comment type="cofactor">
    <cofactor evidence="1">
        <name>pantetheine 4'-phosphate</name>
        <dbReference type="ChEBI" id="CHEBI:47942"/>
    </cofactor>
</comment>
<evidence type="ECO:0000256" key="3">
    <source>
        <dbReference type="ARBA" id="ARBA00022553"/>
    </source>
</evidence>
<keyword evidence="3" id="KW-0597">Phosphoprotein</keyword>
<dbReference type="Gene3D" id="3.40.50.980">
    <property type="match status" value="8"/>
</dbReference>
<dbReference type="Gene3D" id="3.40.50.1820">
    <property type="entry name" value="alpha/beta hydrolase"/>
    <property type="match status" value="1"/>
</dbReference>
<dbReference type="Gene3D" id="3.30.559.30">
    <property type="entry name" value="Nonribosomal peptide synthetase, condensation domain"/>
    <property type="match status" value="6"/>
</dbReference>
<evidence type="ECO:0000256" key="2">
    <source>
        <dbReference type="ARBA" id="ARBA00022450"/>
    </source>
</evidence>
<dbReference type="InterPro" id="IPR020845">
    <property type="entry name" value="AMP-binding_CS"/>
</dbReference>
<dbReference type="NCBIfam" id="TIGR01720">
    <property type="entry name" value="NRPS-para261"/>
    <property type="match status" value="2"/>
</dbReference>
<dbReference type="NCBIfam" id="NF003417">
    <property type="entry name" value="PRK04813.1"/>
    <property type="match status" value="5"/>
</dbReference>
<dbReference type="Gene3D" id="2.30.38.10">
    <property type="entry name" value="Luciferase, Domain 3"/>
    <property type="match status" value="4"/>
</dbReference>
<dbReference type="Pfam" id="PF00501">
    <property type="entry name" value="AMP-binding"/>
    <property type="match status" value="4"/>
</dbReference>
<dbReference type="Gene3D" id="3.30.559.10">
    <property type="entry name" value="Chloramphenicol acetyltransferase-like domain"/>
    <property type="match status" value="6"/>
</dbReference>
<dbReference type="InterPro" id="IPR025110">
    <property type="entry name" value="AMP-bd_C"/>
</dbReference>
<feature type="domain" description="Carrier" evidence="7">
    <location>
        <begin position="2108"/>
        <end position="2182"/>
    </location>
</feature>
<dbReference type="Pfam" id="PF00550">
    <property type="entry name" value="PP-binding"/>
    <property type="match status" value="4"/>
</dbReference>
<dbReference type="PANTHER" id="PTHR45527:SF1">
    <property type="entry name" value="FATTY ACID SYNTHASE"/>
    <property type="match status" value="1"/>
</dbReference>
<feature type="domain" description="Carrier" evidence="7">
    <location>
        <begin position="558"/>
        <end position="632"/>
    </location>
</feature>
<evidence type="ECO:0000313" key="9">
    <source>
        <dbReference type="Proteomes" id="UP001596392"/>
    </source>
</evidence>
<evidence type="ECO:0000259" key="7">
    <source>
        <dbReference type="PROSITE" id="PS50075"/>
    </source>
</evidence>
<dbReference type="InterPro" id="IPR020806">
    <property type="entry name" value="PKS_PP-bd"/>
</dbReference>
<dbReference type="Pfam" id="PF13193">
    <property type="entry name" value="AMP-binding_C"/>
    <property type="match status" value="4"/>
</dbReference>
<dbReference type="CDD" id="cd19540">
    <property type="entry name" value="LCL_NRPS-like"/>
    <property type="match status" value="1"/>
</dbReference>
<dbReference type="InterPro" id="IPR009081">
    <property type="entry name" value="PP-bd_ACP"/>
</dbReference>
<sequence>MTETVSQPVSDSELHRILVAWNDTACGQPPATWPELFAGQVAARRDAIALVYEQISLTYGQLDAAANRLAHTLIARGAGPERVVGLCLPRSAEMIVAQVAVLKAGAAYLPLDPDYPADRIAYMVDDARPVCLVTTTDLAFVLPRHTDPAAALPDGTAPAPVPAPAAVLVLDDAATPAELAAAPETAPSDEDRGGPLSPLGGAYVIYTSGSTGRPKGVVVSHAGVVKLLATATERLGVGPDSRVLQFASPSFDVAFFDLCLGLLTGARLVVVPAERRVPGPELTEYARAHGITFMILPPALLAALPEGCDLPEGATLLAGTERISTALVARFARGRQMFNAYGPTEATVNSTLGLCDSDMDPLASVPIGVPDPGTRCYVLDARLRPVPVGELGELYLGGPGLARGYLNRPSLTATRFVADPFGAPGERLYRTGDLVRWLPDGRLDFTGRTDDQVKIRGYRVELGEVESVLLQHDAVGQAVAVVRQDRPGDTRLVAYLVGRDGQAVTPAEVRAYAQGFLPEHMVPAAVVVLDRLPVTTSGKLDRAALPAPDFTAMTGGQAARDDRERLLCDLYGQVLGLTGVGVDDDFFALGGDSIVSIQLVIAARRAGLTVTPRQVFEQRTVARLALVAVAADPARADDPLAGVGELPLTPIMSWLDGCGGDIDAFSQWLAVRVPAGATRATLAAALQAVTDRHDVLRSRLDRAAPGRAGRLVVTAPGTVAAADLLHRIDGTPDPETLRERLDTAAHEAGQRIDPTGGVMFQAVWLDAGADAPGHLLVMLHHLIVDGVTWRILLPDLAAAYADAAAGRLPRLAPIGTPLRTWAQQLTAAAEHPDRLAELDLWTGLLDGGDPALSHRALDPVADLASVRHLTLHLPAAATAPLLTTVPAAWHAGVNDVLLTALATTVNRWRAARDMPTPPVLVALEGHGREEEIVPGADLSRTLGWFTSIFPVRLDLGPDPDDLGAALKHVKERLRALPDHGVGYGLLRHVNPETAPLLAALPQPQLSFNYLGRFGVDEAGDFTALPAVGMLAGGYDAAMPVAPYTLEVNAFAQEGPDGPALGVTWAFPADLLTEDAVRELAEGWFAALGELAEAAAVPGAGGHTPSDFPLVELVQADVDALAALVPGLDDVLPLSPLQEGLLFHAYTGDGSYQVQQVVELHGPVDADAVRRAVDTIVARHAPLRASFHELADGRLVQAVSGTATAPWRQVDLSRMETASSAELHAQILADEKAAVFDPAVAPLVRHLLVDHGGDRHTLVFTHHHIVTDGWSATVALRELMALYATGDVRLPAVTPYREHLRRLAARDQTVAEGAWRSAMSGVDGPTLVAGPVAEDASGEVRLVPVAVPDGTGARLSAAARAYGVTASTLLYGVWGLLLGRLTGRRDVLFGSTVSGRDGDTPGVESMIGLFINTVPVRVSWAPYEPLREVLSRLAAAQTALLDHQHLGLTAITRLAGGGELFDSLVTVENLPADGDLRDASGAVRVADVSYREATHYPVSLLATPGDELSLVIEHDPARLPAATLARLRTGLPALLDAVLTAPDVPAGAIDLGDAPAPLRGESTADPLHEGPPVPGAHGTGLAGFVAAQAARTPQATAVIAADEQLSYATLTARAAALAARLAARGAGPEQVVAVALPRSARQVTAMLGVLYSGAAYVPVDPASPNLDAVLADAGVATVVTTPDLLSRLPRRAGLSYVLAGTDEAAGTPAPVDPEHPAYVIYTSGSTGRPKGVLVTHRAIGNQLAWSQRTFGLHEGDRMLQLAPATFDTSVWELFWPLTAGAAVVLPEPGAQHDPAELAALMRAHRVSAATFVPSMVEAFLLADDLLADCSWARDLRWVSCGGEALSGDLARRWESATGTRLDNFYGPTETAVQVTWWPNGGEHGPAVPIGGPVADTGLHVLDDCLRPVPVGVPGELYVSGAQLARGYLGRAALTASRFVADPAGAPGERMYRTGDLVVRAADGTLTYLARTDHEIKIRGVRIDPADVESWLTSRPDVAQSAVIARTDGPGGIQLVAYAVPASGRVLDPAALREAATSALPPALVPAAFVVLDTLPRTFSGKLDRAALPAPRQTAPGHPAPLDHPTCQVCGRKHGQDTHECQAGRTITGEAATGPVAVLCEIVGAVLGTAPVGPDDDFFTLGGDSILSIGVSSRARRAGLPISPRDVLAARTPRRLADLAAAAGAPRSHHIENDVATSIKLYSPTGMSSAAPETGPAGAGSAGPASAAAVAGAAVTSGDGVGDVPLLPIVHWLRDTGAAIDRFTMPMLLVTPARADERSIAATLQSVLDHHDGLRLRLQRIASVLWTLRTEPTGMLAADLLARVDVSGVDEAALPELLAEHAAAATALLAPDAGSMLRAVWFDAGDRPGRLLLAAHHLAVDGVSWRILFEDFAAAWHAATSGTAPALPPVDTSLRRFAQAVTAQAQQPQRLGELEHWAKTLAPGADLLPGAVAADAAISRITSLPAEVTARLLSAVPALGGEITDGLLAAMATAVRGWQERHGRAAGELLVDVERHGREQLEPDLDLSRTVGWFTSVQPVRLPVADADPVALIAAVGERVRAVPDGGIGHGMLRHLNAQTAPLLARLATPQVLFNYFGRFPAATGAAWTPAPESAAITLVNGGLPATHLLQLDVVAAEGPHGTTLTTTWTWPDGLLAATDLDELADLWHQALIALAAAAPARRDTPTGPLLELTSDELERLAAVSPGPVSDVWPLSPLQEGLFFHAGYDTATLDVYTGQDAFDLGYRVDVERLRRAGRVLLARNTAMRAGFTSEGLSRPAQFVADGLDLPVSVADLAELSDEQAAARTAELMAADRVARFDLARPPLCRMLLIRMPSGRDRLVITHHLILWDGWSEELFVEQLFTLYERDGDATGLPVPGSYRDHLAWLGAQDEQEAAAAWRESLVGLAEPTLIGPADRTPAPAVPQRVEARLPEQVGDRVRQVAREQGLTLNTVLTTAWGLTLGALTGRPDAVFGMTVAGRHSEVEGVEDVIGLFLNTVAMRIAPQAGERVGDLLRRVQEQRLALMPYDHVGLGQVQRDSGHATLFDTLYVLQNFVDEDGSADLRARHGIEAVDGVDATHYPLTLVVTPQRAIRLALDHRPDIVDGPAAQAVLDRLLAVLDRLVSDMDLPVRELDLLLAGERDAQTAEWARTEHGIGELTVADLLAEQAARTPDVTALVDGALTLTYAEFDARINRMARLLLARGAGPETVVGLALPRTVDMVVALFAVLRTGAAYLPLELDLPAERLGFMIEDTAPMCVLSTSAVAGRLPGGLANLVLLDDVVTRAELAAYSGEGLADAERPLFAPGVAGRLDHPAYLIFTSGSTGRPKGVVTAYRGLTNMQLNHREAIFNPVIEAAGGRRLKVAHTVSFAFDMSWEELLWLVEGHEVHVCDEQLRRDAPALVAYCDRHGVDVVNVTPTYAQHLIEEGLLEDGPGRHRPPLVLLGGEAVSDAVWAALRDTPGTLGYNLYGPTEYTINTLGGGTLDSDTPTVGAPIWNTRAYVLDAMLREVPPGSPGELYIAGIGLARGYHLRPDLTAERFVADPFGAPGERMYRTGDLVRRRADGNIDFLGRTDDQVKIRGYRVELGEIESALGAHPAVAHAAVIVDSSGDGAKRLAGYVVRGPGWDGADETVLPALREHLKRTLPDYMVPAALTAVDRLPLTVNGKLDVRALPKATVLTGAASRPPATPAEETLCELFAQLLGVPAVGVDDSFFELGGHSLLAIRLVSRARTALGATLSIRDLFEAPTVAQLAARIDPAASTARAELVARPREGELPLSAAQQRLWLLEQLAGPSAAYNFPLVVRLRGPLDRAALHDALHDVVARHESLRTVFTAVEGEPSQRILPADQARPVLDLVMAADVARRGLPGGDALTQLVDEVLARPFDLASELPVRGTLIEAGPDEHVLALLLHHIATDEWSDGPFLRDLTTAYEARLAGHAPDWTPLPVQYADYTLWQRDLLGDPADPDSLAARQLAYWTKALAGAPEELALPTDRARPATPDARGGAVSLTLPAATGARLRELASSSGASLFMAAHALAATLLHRLGAGDDLPLGAPIAGRGEEGLDDLVGFFVNTLVLRTDLSGSPSFTELLARVRETDLAAFANADVPFDAVVEAVNPARSPGRNPLFQVMVVHRNHAADWAGLSGLDCSDEPLETTTARFDLVVEVLEGAGDELECLLTYRSALFDRATVELLGRRLARLADAVCAEPDRPLADLDLLVEGELDQVLRGFNETARPVAELTLPEAFALRVARAPEAVAVVDGEREVSYVELAARAGRLARVLAHQGVRPESVVGVAVPRSLETIVTVLAVNRLGAAFLPLDLNHPADRLAYMIEDSGAALVVTTGKAKGLLPETDTPVLVLDDVTDTAPVRPVLPAPTGLDHAAYVIYTSGSTGRPKGVTVSHEGIGSLVETAVDPMGVTADSRVLQFASIGFDVFAFEVSMALCTGAALVITPDEARTPGAALSELLYAHGVTHAILPPSLVSILPPDADLPEGLCVLVGTETVPAGLINRWAGHLKLFAAYGLTEATVNSTLWRAVPEWDAPVPIGRPDPNTVTYILDERLRPVPVGVVGELYVGGRGLARGYLGKPGLSALRFVADPFAGPGARMYRTGDRARWKADGNIDFLGRADNQVKIRGFRIEPGEIEAVLAGHDTVRQAAVVADRTGDTTRLVAYVSPDGAADPAVLRAHVGAVLPEYMVPSLVVVLDGPLPVNPNGKVDRKALPAPDWGSLAGDAKPATARQHQLAELFAEVLGLPEVGVHDNFFYLGGHSMASMRLIGRVRTALGADLAIRDVFDAPTVAELAERLDRAAAGDRPQLVRTSAADQAARGAMAESGGDLADRLAPVQLHPWRLHRAVDRPGWDIAFAVPASDLDAVALDAALRDVITRHQPLHTVAGADGALRRSLGERVLEPVADDGTPLALRLDALARETIDLGEQPPLRARLVIGSDEHGTPRRTLLLTTHHLGVDEWSVVPLLRDLATAYAARSAGLAPAWQPLPVDYADYTRWAYTLLGDPEDPASRHARQLAYWTRTLAGMPDLDLPADRARDGVVSRRGETVEFLLDTGLHRGVDELARRTGTSMFMVVQAAFATLLTGYGCGTDLPIGSLVAGRTEEALTDLAGCFYNTVVMRTDTSGDPAFTTLLDRVRAADLAALDHQDVPFAAVLDAAAPGLDGPRVMVVHHEEARLGDGVLRFDQIPTGTVRAELTVSFYEPAGDTPVHVELEYATARFDRATADRIAADLVSVLTAAVARPDSTLSGLVPATVNPPAQASADVQEKS</sequence>
<dbReference type="NCBIfam" id="TIGR01733">
    <property type="entry name" value="AA-adenyl-dom"/>
    <property type="match status" value="4"/>
</dbReference>
<keyword evidence="9" id="KW-1185">Reference proteome</keyword>
<gene>
    <name evidence="8" type="ORF">ACFQO7_03610</name>
</gene>
<dbReference type="SUPFAM" id="SSF47336">
    <property type="entry name" value="ACP-like"/>
    <property type="match status" value="4"/>
</dbReference>
<proteinExistence type="predicted"/>
<dbReference type="PROSITE" id="PS00455">
    <property type="entry name" value="AMP_BINDING"/>
    <property type="match status" value="4"/>
</dbReference>
<dbReference type="InterPro" id="IPR029058">
    <property type="entry name" value="AB_hydrolase_fold"/>
</dbReference>
<dbReference type="SUPFAM" id="SSF52777">
    <property type="entry name" value="CoA-dependent acyltransferases"/>
    <property type="match status" value="12"/>
</dbReference>
<dbReference type="CDD" id="cd05930">
    <property type="entry name" value="A_NRPS"/>
    <property type="match status" value="1"/>
</dbReference>
<comment type="caution">
    <text evidence="8">The sequence shown here is derived from an EMBL/GenBank/DDBJ whole genome shotgun (WGS) entry which is preliminary data.</text>
</comment>
<dbReference type="Proteomes" id="UP001596392">
    <property type="component" value="Unassembled WGS sequence"/>
</dbReference>
<keyword evidence="2" id="KW-0596">Phosphopantetheine</keyword>
<accession>A0ABW2GNG2</accession>